<accession>A0A9X1W959</accession>
<dbReference type="GO" id="GO:0004180">
    <property type="term" value="F:carboxypeptidase activity"/>
    <property type="evidence" value="ECO:0007669"/>
    <property type="project" value="UniProtKB-KW"/>
</dbReference>
<keyword evidence="2" id="KW-0645">Protease</keyword>
<comment type="caution">
    <text evidence="2">The sequence shown here is derived from an EMBL/GenBank/DDBJ whole genome shotgun (WGS) entry which is preliminary data.</text>
</comment>
<evidence type="ECO:0000313" key="2">
    <source>
        <dbReference type="EMBL" id="MCJ2376308.1"/>
    </source>
</evidence>
<dbReference type="Gene3D" id="2.60.120.430">
    <property type="entry name" value="Galactose-binding lectin"/>
    <property type="match status" value="1"/>
</dbReference>
<evidence type="ECO:0000256" key="1">
    <source>
        <dbReference type="SAM" id="SignalP"/>
    </source>
</evidence>
<dbReference type="EMBL" id="JAJNNZ010000003">
    <property type="protein sequence ID" value="MCJ2376308.1"/>
    <property type="molecule type" value="Genomic_DNA"/>
</dbReference>
<dbReference type="Proteomes" id="UP001139488">
    <property type="component" value="Unassembled WGS sequence"/>
</dbReference>
<protein>
    <submittedName>
        <fullName evidence="2">Carboxypeptidase-like regulatory domain-containing protein</fullName>
    </submittedName>
</protein>
<keyword evidence="2" id="KW-0378">Hydrolase</keyword>
<feature type="chain" id="PRO_5040901414" evidence="1">
    <location>
        <begin position="23"/>
        <end position="709"/>
    </location>
</feature>
<keyword evidence="1" id="KW-0732">Signal</keyword>
<dbReference type="AlphaFoldDB" id="A0A9X1W959"/>
<sequence>MNNKAKSIAVVFAISALFGCGAEESNSEQSAPLPSNPVTPAPELSSLTISVRDANSQTGIDSASVGIGSIYKQTNLQGEAVYQLAEGVYSISVNKSGYDEAESMVAITGDDSSIFIDLEGDVALPAPEEMFVFHSENDDSFYMEYWGDTWGSGAVVTDINDDPDYQKVLEIASGTNWGNGAAIAWGNEQVNAINTSTYTHAQFKLKTSTFESVEVNVKGFGIPDFSSAYAISSGVPIGNGWLQFEVPIPQTYDLSWFGLVFTSGQPSSVLLSDVSFITKEVTVSQPHEAAPVPAVNDNEVFSIFSDSLTEDKFVSLWNENWWNAPFYSQGSIAGDNYSRYEILGAGAEGGVVGIQYGIEYGSVDVSNHNTWNLDLYVEPGIQKIELQLVSTDGSAKYVIDNPSAEQWLSLQIPFLDMTVNPNAALNTAQLQMAGIQLWGEAGKAIFVDNFYFSGEANSYNVDVLVKDNLGAVLANAEVSVGIDGEHDEAYKVTTNASGIATLNLAEGVQKVKATSSAFGIAQKFTTVNGPGGSLELTLLPLNPAPSVAAPVPSVASDDVISLFSDGLTSPHWITYWSDPWWNPPTHSDITIDGNLTAKFQITPDGTAGGVTGIQYGVETPVDASQMTGLRFDFYATTGVSKAQFQLLSQSGPLIFDMNSVQHDQWVSVELDFAALGADGNYDKSVMTQLGMALWGTTSDSVYLDNIYFY</sequence>
<dbReference type="PROSITE" id="PS51257">
    <property type="entry name" value="PROKAR_LIPOPROTEIN"/>
    <property type="match status" value="1"/>
</dbReference>
<proteinExistence type="predicted"/>
<name>A0A9X1W959_9VIBR</name>
<keyword evidence="3" id="KW-1185">Reference proteome</keyword>
<keyword evidence="2" id="KW-0121">Carboxypeptidase</keyword>
<evidence type="ECO:0000313" key="3">
    <source>
        <dbReference type="Proteomes" id="UP001139488"/>
    </source>
</evidence>
<reference evidence="2" key="1">
    <citation type="submission" date="2021-11" db="EMBL/GenBank/DDBJ databases">
        <title>Vibrio ZSDE26 sp. nov. and Vibrio ZSDZ34 sp. nov., isolated from coastal seawater in Qingdao.</title>
        <authorList>
            <person name="Zhang P."/>
        </authorList>
    </citation>
    <scope>NUCLEOTIDE SEQUENCE</scope>
    <source>
        <strain evidence="2">ZSDZ34</strain>
    </source>
</reference>
<dbReference type="SUPFAM" id="SSF49785">
    <property type="entry name" value="Galactose-binding domain-like"/>
    <property type="match status" value="1"/>
</dbReference>
<gene>
    <name evidence="2" type="ORF">LNL84_05610</name>
</gene>
<dbReference type="RefSeq" id="WP_244355747.1">
    <property type="nucleotide sequence ID" value="NZ_JAJNNZ010000003.1"/>
</dbReference>
<organism evidence="2 3">
    <name type="scientific">Vibrio gelatinilyticus</name>
    <dbReference type="NCBI Taxonomy" id="2893468"/>
    <lineage>
        <taxon>Bacteria</taxon>
        <taxon>Pseudomonadati</taxon>
        <taxon>Pseudomonadota</taxon>
        <taxon>Gammaproteobacteria</taxon>
        <taxon>Vibrionales</taxon>
        <taxon>Vibrionaceae</taxon>
        <taxon>Vibrio</taxon>
    </lineage>
</organism>
<dbReference type="InterPro" id="IPR008979">
    <property type="entry name" value="Galactose-bd-like_sf"/>
</dbReference>
<feature type="signal peptide" evidence="1">
    <location>
        <begin position="1"/>
        <end position="22"/>
    </location>
</feature>